<sequence length="259" mass="28432">MELNYRFEDNGSEETVLLLHGFLADMSSMETAGAHLWEHFNILLVDLPGFGDTKAGGDYRMDDVSDAIAALISSRWGAVHIIGYSMGGRVAVSLLASYPGMIKSAVLESASPGISDPTARKARQKLDRERADSILTDYVSFIDGWERMGLFQSQDSVEEDQKARQRENRLAQKPAGAAESLINYGTGIQQSYWQDLPEISIPVLLLAGEKDGKFVTINQKMEELLPNGRLEIIPGAGHNIHMEAADKFGIMVLEFLIGG</sequence>
<dbReference type="InterPro" id="IPR000073">
    <property type="entry name" value="AB_hydrolase_1"/>
</dbReference>
<protein>
    <recommendedName>
        <fullName evidence="3">Putative 2-succinyl-6-hydroxy-2,4-cyclohexadiene-1-carboxylate synthase</fullName>
        <shortName evidence="3">SHCHC synthase</shortName>
        <ecNumber evidence="3">4.2.99.20</ecNumber>
    </recommendedName>
</protein>
<dbReference type="Pfam" id="PF00561">
    <property type="entry name" value="Abhydrolase_1"/>
    <property type="match status" value="1"/>
</dbReference>
<comment type="similarity">
    <text evidence="3">Belongs to the AB hydrolase superfamily. MenH family.</text>
</comment>
<evidence type="ECO:0000256" key="2">
    <source>
        <dbReference type="ARBA" id="ARBA00023239"/>
    </source>
</evidence>
<dbReference type="InterPro" id="IPR029058">
    <property type="entry name" value="AB_hydrolase_fold"/>
</dbReference>
<dbReference type="InterPro" id="IPR022485">
    <property type="entry name" value="SHCHC_synthase_MenH"/>
</dbReference>
<keyword evidence="1 3" id="KW-0474">Menaquinone biosynthesis</keyword>
<comment type="subunit">
    <text evidence="3">Monomer.</text>
</comment>
<proteinExistence type="inferred from homology"/>
<gene>
    <name evidence="3 5" type="primary">menH</name>
    <name evidence="5" type="ORF">H9891_07765</name>
</gene>
<feature type="domain" description="AB hydrolase-1" evidence="4">
    <location>
        <begin position="15"/>
        <end position="244"/>
    </location>
</feature>
<reference evidence="5" key="1">
    <citation type="journal article" date="2021" name="PeerJ">
        <title>Extensive microbial diversity within the chicken gut microbiome revealed by metagenomics and culture.</title>
        <authorList>
            <person name="Gilroy R."/>
            <person name="Ravi A."/>
            <person name="Getino M."/>
            <person name="Pursley I."/>
            <person name="Horton D.L."/>
            <person name="Alikhan N.F."/>
            <person name="Baker D."/>
            <person name="Gharbi K."/>
            <person name="Hall N."/>
            <person name="Watson M."/>
            <person name="Adriaenssens E.M."/>
            <person name="Foster-Nyarko E."/>
            <person name="Jarju S."/>
            <person name="Secka A."/>
            <person name="Antonio M."/>
            <person name="Oren A."/>
            <person name="Chaudhuri R.R."/>
            <person name="La Ragione R."/>
            <person name="Hildebrand F."/>
            <person name="Pallen M.J."/>
        </authorList>
    </citation>
    <scope>NUCLEOTIDE SEQUENCE</scope>
    <source>
        <strain evidence="5">ChiHjej13B12-752</strain>
    </source>
</reference>
<dbReference type="GO" id="GO:0009234">
    <property type="term" value="P:menaquinone biosynthetic process"/>
    <property type="evidence" value="ECO:0007669"/>
    <property type="project" value="UniProtKB-UniRule"/>
</dbReference>
<keyword evidence="2 3" id="KW-0456">Lyase</keyword>
<evidence type="ECO:0000313" key="5">
    <source>
        <dbReference type="EMBL" id="HIW13043.1"/>
    </source>
</evidence>
<dbReference type="HAMAP" id="MF_01660">
    <property type="entry name" value="MenH"/>
    <property type="match status" value="1"/>
</dbReference>
<dbReference type="AlphaFoldDB" id="A0A9D1QH93"/>
<name>A0A9D1QH93_9STAP</name>
<comment type="catalytic activity">
    <reaction evidence="3">
        <text>5-enolpyruvoyl-6-hydroxy-2-succinyl-cyclohex-3-ene-1-carboxylate = (1R,6R)-6-hydroxy-2-succinyl-cyclohexa-2,4-diene-1-carboxylate + pyruvate</text>
        <dbReference type="Rhea" id="RHEA:25597"/>
        <dbReference type="ChEBI" id="CHEBI:15361"/>
        <dbReference type="ChEBI" id="CHEBI:58689"/>
        <dbReference type="ChEBI" id="CHEBI:58818"/>
        <dbReference type="EC" id="4.2.99.20"/>
    </reaction>
</comment>
<dbReference type="NCBIfam" id="TIGR03695">
    <property type="entry name" value="menH_SHCHC"/>
    <property type="match status" value="1"/>
</dbReference>
<evidence type="ECO:0000256" key="3">
    <source>
        <dbReference type="HAMAP-Rule" id="MF_01660"/>
    </source>
</evidence>
<dbReference type="PANTHER" id="PTHR42916">
    <property type="entry name" value="2-SUCCINYL-5-ENOLPYRUVYL-6-HYDROXY-3-CYCLOHEXENE-1-CARBOXYLATE SYNTHASE"/>
    <property type="match status" value="1"/>
</dbReference>
<dbReference type="PRINTS" id="PR00111">
    <property type="entry name" value="ABHYDROLASE"/>
</dbReference>
<accession>A0A9D1QH93</accession>
<comment type="function">
    <text evidence="3">Catalyzes a proton abstraction reaction that results in 2,5-elimination of pyruvate from 2-succinyl-5-enolpyruvyl-6-hydroxy-3-cyclohexene-1-carboxylate (SEPHCHC) and the formation of 2-succinyl-6-hydroxy-2,4-cyclohexadiene-1-carboxylate (SHCHC).</text>
</comment>
<comment type="pathway">
    <text evidence="3">Quinol/quinone metabolism; 1,4-dihydroxy-2-naphthoate biosynthesis; 1,4-dihydroxy-2-naphthoate from chorismate: step 3/7.</text>
</comment>
<evidence type="ECO:0000313" key="6">
    <source>
        <dbReference type="Proteomes" id="UP000823989"/>
    </source>
</evidence>
<dbReference type="SUPFAM" id="SSF53474">
    <property type="entry name" value="alpha/beta-Hydrolases"/>
    <property type="match status" value="1"/>
</dbReference>
<evidence type="ECO:0000259" key="4">
    <source>
        <dbReference type="Pfam" id="PF00561"/>
    </source>
</evidence>
<dbReference type="Gene3D" id="3.40.50.1820">
    <property type="entry name" value="alpha/beta hydrolase"/>
    <property type="match status" value="1"/>
</dbReference>
<dbReference type="Proteomes" id="UP000823989">
    <property type="component" value="Unassembled WGS sequence"/>
</dbReference>
<comment type="pathway">
    <text evidence="3">Quinol/quinone metabolism; menaquinone biosynthesis.</text>
</comment>
<dbReference type="PANTHER" id="PTHR42916:SF1">
    <property type="entry name" value="PROTEIN PHYLLO, CHLOROPLASTIC"/>
    <property type="match status" value="1"/>
</dbReference>
<reference evidence="5" key="2">
    <citation type="submission" date="2021-04" db="EMBL/GenBank/DDBJ databases">
        <authorList>
            <person name="Gilroy R."/>
        </authorList>
    </citation>
    <scope>NUCLEOTIDE SEQUENCE</scope>
    <source>
        <strain evidence="5">ChiHjej13B12-752</strain>
    </source>
</reference>
<dbReference type="EC" id="4.2.99.20" evidence="3"/>
<dbReference type="EMBL" id="DXHR01000025">
    <property type="protein sequence ID" value="HIW13043.1"/>
    <property type="molecule type" value="Genomic_DNA"/>
</dbReference>
<dbReference type="GO" id="GO:0070205">
    <property type="term" value="F:2-succinyl-6-hydroxy-2,4-cyclohexadiene-1-carboxylate synthase activity"/>
    <property type="evidence" value="ECO:0007669"/>
    <property type="project" value="UniProtKB-UniRule"/>
</dbReference>
<evidence type="ECO:0000256" key="1">
    <source>
        <dbReference type="ARBA" id="ARBA00022428"/>
    </source>
</evidence>
<comment type="caution">
    <text evidence="5">The sequence shown here is derived from an EMBL/GenBank/DDBJ whole genome shotgun (WGS) entry which is preliminary data.</text>
</comment>
<organism evidence="5 6">
    <name type="scientific">Candidatus Salinicoccus stercoripullorum</name>
    <dbReference type="NCBI Taxonomy" id="2838756"/>
    <lineage>
        <taxon>Bacteria</taxon>
        <taxon>Bacillati</taxon>
        <taxon>Bacillota</taxon>
        <taxon>Bacilli</taxon>
        <taxon>Bacillales</taxon>
        <taxon>Staphylococcaceae</taxon>
        <taxon>Salinicoccus</taxon>
    </lineage>
</organism>